<evidence type="ECO:0000256" key="16">
    <source>
        <dbReference type="SAM" id="Phobius"/>
    </source>
</evidence>
<dbReference type="PROSITE" id="PS50901">
    <property type="entry name" value="FTSK"/>
    <property type="match status" value="1"/>
</dbReference>
<feature type="binding site" evidence="14">
    <location>
        <begin position="483"/>
        <end position="490"/>
    </location>
    <ligand>
        <name>ATP</name>
        <dbReference type="ChEBI" id="CHEBI:30616"/>
    </ligand>
</feature>
<evidence type="ECO:0000256" key="10">
    <source>
        <dbReference type="ARBA" id="ARBA00023125"/>
    </source>
</evidence>
<evidence type="ECO:0000259" key="17">
    <source>
        <dbReference type="PROSITE" id="PS50901"/>
    </source>
</evidence>
<feature type="region of interest" description="Disordered" evidence="15">
    <location>
        <begin position="1"/>
        <end position="47"/>
    </location>
</feature>
<evidence type="ECO:0000256" key="5">
    <source>
        <dbReference type="ARBA" id="ARBA00022692"/>
    </source>
</evidence>
<feature type="compositionally biased region" description="Basic residues" evidence="15">
    <location>
        <begin position="266"/>
        <end position="275"/>
    </location>
</feature>
<dbReference type="Pfam" id="PF09397">
    <property type="entry name" value="FtsK_gamma"/>
    <property type="match status" value="1"/>
</dbReference>
<evidence type="ECO:0000256" key="4">
    <source>
        <dbReference type="ARBA" id="ARBA00022618"/>
    </source>
</evidence>
<dbReference type="SUPFAM" id="SSF52540">
    <property type="entry name" value="P-loop containing nucleoside triphosphate hydrolases"/>
    <property type="match status" value="1"/>
</dbReference>
<keyword evidence="11 16" id="KW-0472">Membrane</keyword>
<dbReference type="InterPro" id="IPR050206">
    <property type="entry name" value="FtsK/SpoIIIE/SftA"/>
</dbReference>
<dbReference type="Pfam" id="PF17854">
    <property type="entry name" value="FtsK_alpha"/>
    <property type="match status" value="1"/>
</dbReference>
<dbReference type="Pfam" id="PF13491">
    <property type="entry name" value="FtsK_4TM"/>
    <property type="match status" value="1"/>
</dbReference>
<reference evidence="18 19" key="1">
    <citation type="submission" date="2024-05" db="EMBL/GenBank/DDBJ databases">
        <authorList>
            <person name="Zhao H."/>
            <person name="Xu Y."/>
            <person name="Lin S."/>
            <person name="Spain J.C."/>
            <person name="Zhou N.-Y."/>
        </authorList>
    </citation>
    <scope>NUCLEOTIDE SEQUENCE [LARGE SCALE GENOMIC DNA]</scope>
    <source>
        <strain evidence="18 19">NEAU-NG30</strain>
    </source>
</reference>
<keyword evidence="10" id="KW-0238">DNA-binding</keyword>
<evidence type="ECO:0000256" key="7">
    <source>
        <dbReference type="ARBA" id="ARBA00022829"/>
    </source>
</evidence>
<feature type="compositionally biased region" description="Low complexity" evidence="15">
    <location>
        <begin position="279"/>
        <end position="295"/>
    </location>
</feature>
<keyword evidence="8 14" id="KW-0067">ATP-binding</keyword>
<keyword evidence="3" id="KW-1003">Cell membrane</keyword>
<dbReference type="InterPro" id="IPR036390">
    <property type="entry name" value="WH_DNA-bd_sf"/>
</dbReference>
<gene>
    <name evidence="18" type="ORF">ABJI51_18610</name>
</gene>
<dbReference type="SMART" id="SM00843">
    <property type="entry name" value="Ftsk_gamma"/>
    <property type="match status" value="1"/>
</dbReference>
<proteinExistence type="inferred from homology"/>
<dbReference type="InterPro" id="IPR036388">
    <property type="entry name" value="WH-like_DNA-bd_sf"/>
</dbReference>
<dbReference type="InterPro" id="IPR027417">
    <property type="entry name" value="P-loop_NTPase"/>
</dbReference>
<keyword evidence="4" id="KW-0132">Cell division</keyword>
<evidence type="ECO:0000256" key="15">
    <source>
        <dbReference type="SAM" id="MobiDB-lite"/>
    </source>
</evidence>
<evidence type="ECO:0000256" key="8">
    <source>
        <dbReference type="ARBA" id="ARBA00022840"/>
    </source>
</evidence>
<dbReference type="PANTHER" id="PTHR22683">
    <property type="entry name" value="SPORULATION PROTEIN RELATED"/>
    <property type="match status" value="1"/>
</dbReference>
<dbReference type="PANTHER" id="PTHR22683:SF41">
    <property type="entry name" value="DNA TRANSLOCASE FTSK"/>
    <property type="match status" value="1"/>
</dbReference>
<dbReference type="SUPFAM" id="SSF46785">
    <property type="entry name" value="Winged helix' DNA-binding domain"/>
    <property type="match status" value="1"/>
</dbReference>
<dbReference type="InterPro" id="IPR018541">
    <property type="entry name" value="Ftsk_gamma"/>
</dbReference>
<keyword evidence="19" id="KW-1185">Reference proteome</keyword>
<organism evidence="18 19">
    <name type="scientific">Amycolatopsis melonis</name>
    <dbReference type="NCBI Taxonomy" id="3156488"/>
    <lineage>
        <taxon>Bacteria</taxon>
        <taxon>Bacillati</taxon>
        <taxon>Actinomycetota</taxon>
        <taxon>Actinomycetes</taxon>
        <taxon>Pseudonocardiales</taxon>
        <taxon>Pseudonocardiaceae</taxon>
        <taxon>Amycolatopsis</taxon>
    </lineage>
</organism>
<dbReference type="InterPro" id="IPR002543">
    <property type="entry name" value="FtsK_dom"/>
</dbReference>
<dbReference type="EMBL" id="JBDZYD010000006">
    <property type="protein sequence ID" value="MEQ0561101.1"/>
    <property type="molecule type" value="Genomic_DNA"/>
</dbReference>
<evidence type="ECO:0000256" key="1">
    <source>
        <dbReference type="ARBA" id="ARBA00004651"/>
    </source>
</evidence>
<dbReference type="InterPro" id="IPR041027">
    <property type="entry name" value="FtsK_alpha"/>
</dbReference>
<dbReference type="Proteomes" id="UP001440984">
    <property type="component" value="Unassembled WGS sequence"/>
</dbReference>
<dbReference type="CDD" id="cd01127">
    <property type="entry name" value="TrwB_TraG_TraD_VirD4"/>
    <property type="match status" value="1"/>
</dbReference>
<dbReference type="InterPro" id="IPR025199">
    <property type="entry name" value="FtsK_4TM"/>
</dbReference>
<evidence type="ECO:0000256" key="12">
    <source>
        <dbReference type="ARBA" id="ARBA00023306"/>
    </source>
</evidence>
<evidence type="ECO:0000256" key="14">
    <source>
        <dbReference type="PROSITE-ProRule" id="PRU00289"/>
    </source>
</evidence>
<name>A0ABV0LFN0_9PSEU</name>
<evidence type="ECO:0000313" key="19">
    <source>
        <dbReference type="Proteomes" id="UP001440984"/>
    </source>
</evidence>
<evidence type="ECO:0000256" key="11">
    <source>
        <dbReference type="ARBA" id="ARBA00023136"/>
    </source>
</evidence>
<keyword evidence="9 16" id="KW-1133">Transmembrane helix</keyword>
<dbReference type="Gene3D" id="3.30.980.40">
    <property type="match status" value="1"/>
</dbReference>
<feature type="transmembrane region" description="Helical" evidence="16">
    <location>
        <begin position="115"/>
        <end position="140"/>
    </location>
</feature>
<evidence type="ECO:0000256" key="13">
    <source>
        <dbReference type="ARBA" id="ARBA00024986"/>
    </source>
</evidence>
<evidence type="ECO:0000256" key="2">
    <source>
        <dbReference type="ARBA" id="ARBA00006474"/>
    </source>
</evidence>
<feature type="domain" description="FtsK" evidence="17">
    <location>
        <begin position="466"/>
        <end position="666"/>
    </location>
</feature>
<feature type="transmembrane region" description="Helical" evidence="16">
    <location>
        <begin position="85"/>
        <end position="103"/>
    </location>
</feature>
<dbReference type="Pfam" id="PF01580">
    <property type="entry name" value="FtsK_SpoIIIE"/>
    <property type="match status" value="1"/>
</dbReference>
<protein>
    <submittedName>
        <fullName evidence="18">DNA translocase FtsK</fullName>
    </submittedName>
</protein>
<evidence type="ECO:0000256" key="9">
    <source>
        <dbReference type="ARBA" id="ARBA00022989"/>
    </source>
</evidence>
<accession>A0ABV0LFN0</accession>
<dbReference type="RefSeq" id="WP_348952292.1">
    <property type="nucleotide sequence ID" value="NZ_JBDZYD010000006.1"/>
</dbReference>
<comment type="function">
    <text evidence="13">Essential cell division protein that coordinates cell division and chromosome segregation. The N-terminus is involved in assembly of the cell-division machinery. The C-terminus functions as a DNA motor that moves dsDNA in an ATP-dependent manner towards the dif recombination site, which is located within the replication terminus region. Required for activation of the Xer recombinase, allowing activation of chromosome unlinking by recombination.</text>
</comment>
<dbReference type="Gene3D" id="1.10.10.10">
    <property type="entry name" value="Winged helix-like DNA-binding domain superfamily/Winged helix DNA-binding domain"/>
    <property type="match status" value="1"/>
</dbReference>
<keyword evidence="7" id="KW-0159">Chromosome partition</keyword>
<feature type="transmembrane region" description="Helical" evidence="16">
    <location>
        <begin position="193"/>
        <end position="220"/>
    </location>
</feature>
<sequence length="829" mass="88806">MAGSATRKRSTGSGAKGAAARKPRTPAKPRTSAARKPAPRARRKTPGIFGKSVRGTWNLLAKGLGTLARTVGRTRELEPEHRRDGLALGLIAVAIVAAVGVWWRAAGPIGAGVEIATRTVLGAGAVTLPLVLVVVAVALMRSEPHPETRPRMVIGTIMVVLSVLGMLHIFTALPETNDGRMYAGGIVGAFSGGLLTMGVTTWVAVPLLILALVFGILVFTGTPVREIPQRLRNWGLDEDEIAEAEALRSGFATDEEKVTEADPKSARLRKPSRRRQASETAEQLDLDAALAEAPTPIKPPKPVAKPAEVPEKKPKKAPEPPLAVTRTVEGDYQLPPPDLLKLGDAPKSRSKANDAMIEAITGVLEQFNVDAQVTGFTRGPTVTRYEVELGPGVKVEKITALTKNIAYAVATDNVRLLAPIPGKSAVGIEVPNSDREMVRLGDVLRAPSTVKDNHPMVIGLGKDIEGHFVTANLTKMPHLLVAGSTGSGKSSFVNSMLVSLLARSTPEECRMILIDPKMVELTPYEGIPHLITPIITQPKKAAAALAWLVEEMEQRYQDMQVNKVRHIDDYNKKVRSGEITAPPGSEREYRPYPYIMAIVDELADLMMTAPRDVEDAIVRITQKARAAGIHLVLATQRPSVDVVTGLIKTNVPSRLAFATSSLTDSRVILDQPGAEKLIGMGDALYLPMGAGKPVRIQGAFVGDEEIAAVVNYAKEQAQPEYQDGVTAAKAGEKKEIDPDIGDDLDVLLQAAELIVTSQFGSTSMLQRKLRVGFAKAGRLMDLLESRGVVGPSEGSKARDVLIKPEELESVLYMIRGGGPVDADADGEDE</sequence>
<dbReference type="Gene3D" id="3.40.50.300">
    <property type="entry name" value="P-loop containing nucleotide triphosphate hydrolases"/>
    <property type="match status" value="1"/>
</dbReference>
<comment type="similarity">
    <text evidence="2">Belongs to the FtsK/SpoIIIE/SftA family.</text>
</comment>
<evidence type="ECO:0000256" key="3">
    <source>
        <dbReference type="ARBA" id="ARBA00022475"/>
    </source>
</evidence>
<feature type="compositionally biased region" description="Basic and acidic residues" evidence="15">
    <location>
        <begin position="254"/>
        <end position="265"/>
    </location>
</feature>
<keyword evidence="6 14" id="KW-0547">Nucleotide-binding</keyword>
<keyword evidence="5 16" id="KW-0812">Transmembrane</keyword>
<comment type="subcellular location">
    <subcellularLocation>
        <location evidence="1">Cell membrane</location>
        <topology evidence="1">Multi-pass membrane protein</topology>
    </subcellularLocation>
</comment>
<keyword evidence="12" id="KW-0131">Cell cycle</keyword>
<evidence type="ECO:0000313" key="18">
    <source>
        <dbReference type="EMBL" id="MEQ0561101.1"/>
    </source>
</evidence>
<feature type="region of interest" description="Disordered" evidence="15">
    <location>
        <begin position="252"/>
        <end position="322"/>
    </location>
</feature>
<feature type="transmembrane region" description="Helical" evidence="16">
    <location>
        <begin position="152"/>
        <end position="173"/>
    </location>
</feature>
<feature type="compositionally biased region" description="Basic residues" evidence="15">
    <location>
        <begin position="1"/>
        <end position="10"/>
    </location>
</feature>
<comment type="caution">
    <text evidence="18">The sequence shown here is derived from an EMBL/GenBank/DDBJ whole genome shotgun (WGS) entry which is preliminary data.</text>
</comment>
<evidence type="ECO:0000256" key="6">
    <source>
        <dbReference type="ARBA" id="ARBA00022741"/>
    </source>
</evidence>
<feature type="compositionally biased region" description="Basic and acidic residues" evidence="15">
    <location>
        <begin position="308"/>
        <end position="318"/>
    </location>
</feature>